<dbReference type="EMBL" id="MCOG01000233">
    <property type="protein sequence ID" value="ORY23495.1"/>
    <property type="molecule type" value="Genomic_DNA"/>
</dbReference>
<proteinExistence type="predicted"/>
<gene>
    <name evidence="1" type="ORF">LY90DRAFT_631051</name>
</gene>
<protein>
    <submittedName>
        <fullName evidence="1">Uncharacterized protein</fullName>
    </submittedName>
</protein>
<dbReference type="AlphaFoldDB" id="A0A1Y2ANG6"/>
<reference evidence="1 2" key="1">
    <citation type="submission" date="2016-08" db="EMBL/GenBank/DDBJ databases">
        <title>A Parts List for Fungal Cellulosomes Revealed by Comparative Genomics.</title>
        <authorList>
            <consortium name="DOE Joint Genome Institute"/>
            <person name="Haitjema C.H."/>
            <person name="Gilmore S.P."/>
            <person name="Henske J.K."/>
            <person name="Solomon K.V."/>
            <person name="De Groot R."/>
            <person name="Kuo A."/>
            <person name="Mondo S.J."/>
            <person name="Salamov A.A."/>
            <person name="Labutti K."/>
            <person name="Zhao Z."/>
            <person name="Chiniquy J."/>
            <person name="Barry K."/>
            <person name="Brewer H.M."/>
            <person name="Purvine S.O."/>
            <person name="Wright A.T."/>
            <person name="Boxma B."/>
            <person name="Van Alen T."/>
            <person name="Hackstein J.H."/>
            <person name="Baker S.E."/>
            <person name="Grigoriev I.V."/>
            <person name="O'Malley M.A."/>
        </authorList>
    </citation>
    <scope>NUCLEOTIDE SEQUENCE [LARGE SCALE GENOMIC DNA]</scope>
    <source>
        <strain evidence="1 2">G1</strain>
    </source>
</reference>
<keyword evidence="2" id="KW-1185">Reference proteome</keyword>
<organism evidence="1 2">
    <name type="scientific">Neocallimastix californiae</name>
    <dbReference type="NCBI Taxonomy" id="1754190"/>
    <lineage>
        <taxon>Eukaryota</taxon>
        <taxon>Fungi</taxon>
        <taxon>Fungi incertae sedis</taxon>
        <taxon>Chytridiomycota</taxon>
        <taxon>Chytridiomycota incertae sedis</taxon>
        <taxon>Neocallimastigomycetes</taxon>
        <taxon>Neocallimastigales</taxon>
        <taxon>Neocallimastigaceae</taxon>
        <taxon>Neocallimastix</taxon>
    </lineage>
</organism>
<comment type="caution">
    <text evidence="1">The sequence shown here is derived from an EMBL/GenBank/DDBJ whole genome shotgun (WGS) entry which is preliminary data.</text>
</comment>
<dbReference type="OrthoDB" id="2151847at2759"/>
<sequence>MEDISNNKIAPINVIAYKYNSINNEWEPLNNEKRISSYYFDIILPKEFNTNCNDKNDIYYLPSNIPYNKVLFYKEIEKKQSKIFPYPAVVIFNKLIETTLITVEKFFPSKIFLEKGNSYFCLLRTEYLTPILGFQFTSSILLERFITQFEKNLSFLKTNQLFSSFLTKNQTNNIYSNNSFNDESPILHDIKIPLQNNDTNYNIIISIIKNNQSNNKSTSSNLNQEYNGKSLFQYPSNYGTIMASSTLSNHKTIEFFVLMLSKDLDYYKNIPLSIFPIQKIFLASKILYNKKEWTGLPLFEKNELFLEVNPLEEIQLEKYLQPYKLLYKFWNQYIYQNNHLINNIIYFSLKLTSTKLLNNISKIFNALNKQLWIFHHEVFHFIMYRIKNLNNFIDYNNYFSLFKQNILKNPYLLEIISKILLNNSNSNNKTQNIKNLKDDYTINIIKENIIYISNFKSFKNLWYSYLPAKFQYHQNHESNINNTITSIQSLSNDQLVEDHQENLFYQGFVSSYAMTSFDEDLAETWAFILTYTNRLENYLNYNNPTILNDDLLKILNNINIFYQQEKGAFCLNNNKSILPLNEYQLLWNKITLILSYVFLNIN</sequence>
<accession>A0A1Y2ANG6</accession>
<name>A0A1Y2ANG6_9FUNG</name>
<dbReference type="Proteomes" id="UP000193920">
    <property type="component" value="Unassembled WGS sequence"/>
</dbReference>
<evidence type="ECO:0000313" key="1">
    <source>
        <dbReference type="EMBL" id="ORY23495.1"/>
    </source>
</evidence>
<evidence type="ECO:0000313" key="2">
    <source>
        <dbReference type="Proteomes" id="UP000193920"/>
    </source>
</evidence>